<keyword evidence="2" id="KW-0732">Signal</keyword>
<keyword evidence="1" id="KW-0411">Iron-sulfur</keyword>
<feature type="signal peptide" evidence="2">
    <location>
        <begin position="1"/>
        <end position="25"/>
    </location>
</feature>
<name>A0A9D1TPM0_9BACT</name>
<feature type="chain" id="PRO_5039533916" evidence="2">
    <location>
        <begin position="26"/>
        <end position="338"/>
    </location>
</feature>
<evidence type="ECO:0000313" key="4">
    <source>
        <dbReference type="EMBL" id="HIW00529.1"/>
    </source>
</evidence>
<keyword evidence="1" id="KW-0408">Iron</keyword>
<protein>
    <submittedName>
        <fullName evidence="4">DUF362 domain-containing protein</fullName>
    </submittedName>
</protein>
<proteinExistence type="predicted"/>
<evidence type="ECO:0000259" key="3">
    <source>
        <dbReference type="Pfam" id="PF04015"/>
    </source>
</evidence>
<dbReference type="InterPro" id="IPR007160">
    <property type="entry name" value="DUF362"/>
</dbReference>
<dbReference type="PROSITE" id="PS51318">
    <property type="entry name" value="TAT"/>
    <property type="match status" value="1"/>
</dbReference>
<evidence type="ECO:0000313" key="5">
    <source>
        <dbReference type="Proteomes" id="UP000886752"/>
    </source>
</evidence>
<gene>
    <name evidence="4" type="ORF">H9894_04995</name>
</gene>
<dbReference type="GO" id="GO:0051536">
    <property type="term" value="F:iron-sulfur cluster binding"/>
    <property type="evidence" value="ECO:0007669"/>
    <property type="project" value="UniProtKB-KW"/>
</dbReference>
<feature type="domain" description="DUF362" evidence="3">
    <location>
        <begin position="76"/>
        <end position="293"/>
    </location>
</feature>
<comment type="caution">
    <text evidence="4">The sequence shown here is derived from an EMBL/GenBank/DDBJ whole genome shotgun (WGS) entry which is preliminary data.</text>
</comment>
<dbReference type="EMBL" id="DXHV01000053">
    <property type="protein sequence ID" value="HIW00529.1"/>
    <property type="molecule type" value="Genomic_DNA"/>
</dbReference>
<organism evidence="4 5">
    <name type="scientific">Candidatus Desulfovibrio intestinipullorum</name>
    <dbReference type="NCBI Taxonomy" id="2838536"/>
    <lineage>
        <taxon>Bacteria</taxon>
        <taxon>Pseudomonadati</taxon>
        <taxon>Thermodesulfobacteriota</taxon>
        <taxon>Desulfovibrionia</taxon>
        <taxon>Desulfovibrionales</taxon>
        <taxon>Desulfovibrionaceae</taxon>
        <taxon>Desulfovibrio</taxon>
    </lineage>
</organism>
<dbReference type="Pfam" id="PF04015">
    <property type="entry name" value="DUF362"/>
    <property type="match status" value="1"/>
</dbReference>
<dbReference type="InterPro" id="IPR006311">
    <property type="entry name" value="TAT_signal"/>
</dbReference>
<sequence length="338" mass="36166">MKTSRRTFLQAACALTAGLAGTGLAGESLAKGTVMAAAPSTSAASSPSTVLFTPQVTAERLVALFEALHHPLKAKVGIKISFGEPGGHYFLNPALIAPLVHRLDGTLVECCTAYKGGRLKAADHWKTIEAHGFRAIAPCDLMDEDGDMALPVRNGLRLETNLVGRHLDDYASLLILSHFKGHSRGGFGGALKNMSIGIASTRGKSHIHTGGATTDYTIMMQHFAEQRVFLECMADACKAVMDHKGRENIVYINVANNLSVDCDCDAHPARPEMADLGIFASTDPIALDQACYDAVVQARDPGKASLIERMDSRQATHILEAGERLGLGSRRYTLTRLA</sequence>
<reference evidence="4" key="2">
    <citation type="submission" date="2021-04" db="EMBL/GenBank/DDBJ databases">
        <authorList>
            <person name="Gilroy R."/>
        </authorList>
    </citation>
    <scope>NUCLEOTIDE SEQUENCE</scope>
    <source>
        <strain evidence="4">ChiHecec2B26-446</strain>
    </source>
</reference>
<dbReference type="Proteomes" id="UP000886752">
    <property type="component" value="Unassembled WGS sequence"/>
</dbReference>
<keyword evidence="1" id="KW-0479">Metal-binding</keyword>
<evidence type="ECO:0000256" key="2">
    <source>
        <dbReference type="SAM" id="SignalP"/>
    </source>
</evidence>
<dbReference type="AlphaFoldDB" id="A0A9D1TPM0"/>
<reference evidence="4" key="1">
    <citation type="journal article" date="2021" name="PeerJ">
        <title>Extensive microbial diversity within the chicken gut microbiome revealed by metagenomics and culture.</title>
        <authorList>
            <person name="Gilroy R."/>
            <person name="Ravi A."/>
            <person name="Getino M."/>
            <person name="Pursley I."/>
            <person name="Horton D.L."/>
            <person name="Alikhan N.F."/>
            <person name="Baker D."/>
            <person name="Gharbi K."/>
            <person name="Hall N."/>
            <person name="Watson M."/>
            <person name="Adriaenssens E.M."/>
            <person name="Foster-Nyarko E."/>
            <person name="Jarju S."/>
            <person name="Secka A."/>
            <person name="Antonio M."/>
            <person name="Oren A."/>
            <person name="Chaudhuri R.R."/>
            <person name="La Ragione R."/>
            <person name="Hildebrand F."/>
            <person name="Pallen M.J."/>
        </authorList>
    </citation>
    <scope>NUCLEOTIDE SEQUENCE</scope>
    <source>
        <strain evidence="4">ChiHecec2B26-446</strain>
    </source>
</reference>
<evidence type="ECO:0000256" key="1">
    <source>
        <dbReference type="ARBA" id="ARBA00023014"/>
    </source>
</evidence>
<accession>A0A9D1TPM0</accession>